<evidence type="ECO:0000256" key="1">
    <source>
        <dbReference type="SAM" id="Phobius"/>
    </source>
</evidence>
<keyword evidence="1" id="KW-1133">Transmembrane helix</keyword>
<sequence>MTHPHDRTQPVARPASGTPRRIFREEALRSRARARSGVRMPLVISGPSFLVLWIAVAIVLTAGVAVTALALGTVR</sequence>
<reference evidence="2 3" key="1">
    <citation type="submission" date="2016-10" db="EMBL/GenBank/DDBJ databases">
        <authorList>
            <person name="de Groot N.N."/>
        </authorList>
    </citation>
    <scope>NUCLEOTIDE SEQUENCE [LARGE SCALE GENOMIC DNA]</scope>
    <source>
        <strain evidence="2 3">CGMCC 4.7037</strain>
    </source>
</reference>
<dbReference type="EMBL" id="FNVT01000004">
    <property type="protein sequence ID" value="SEG79741.1"/>
    <property type="molecule type" value="Genomic_DNA"/>
</dbReference>
<dbReference type="Proteomes" id="UP000236732">
    <property type="component" value="Unassembled WGS sequence"/>
</dbReference>
<accession>A0A1H6D397</accession>
<feature type="transmembrane region" description="Helical" evidence="1">
    <location>
        <begin position="50"/>
        <end position="71"/>
    </location>
</feature>
<keyword evidence="1" id="KW-0472">Membrane</keyword>
<keyword evidence="1" id="KW-0812">Transmembrane</keyword>
<evidence type="ECO:0000313" key="2">
    <source>
        <dbReference type="EMBL" id="SEG79741.1"/>
    </source>
</evidence>
<name>A0A1H6D397_9ACTN</name>
<keyword evidence="3" id="KW-1185">Reference proteome</keyword>
<gene>
    <name evidence="2" type="ORF">SAMN05444920_104745</name>
</gene>
<dbReference type="RefSeq" id="WP_146103706.1">
    <property type="nucleotide sequence ID" value="NZ_FNVT01000004.1"/>
</dbReference>
<proteinExistence type="predicted"/>
<evidence type="ECO:0000313" key="3">
    <source>
        <dbReference type="Proteomes" id="UP000236732"/>
    </source>
</evidence>
<dbReference type="AlphaFoldDB" id="A0A1H6D397"/>
<protein>
    <submittedName>
        <fullName evidence="2">Uncharacterized protein</fullName>
    </submittedName>
</protein>
<organism evidence="2 3">
    <name type="scientific">Nonomuraea solani</name>
    <dbReference type="NCBI Taxonomy" id="1144553"/>
    <lineage>
        <taxon>Bacteria</taxon>
        <taxon>Bacillati</taxon>
        <taxon>Actinomycetota</taxon>
        <taxon>Actinomycetes</taxon>
        <taxon>Streptosporangiales</taxon>
        <taxon>Streptosporangiaceae</taxon>
        <taxon>Nonomuraea</taxon>
    </lineage>
</organism>